<dbReference type="InterPro" id="IPR036635">
    <property type="entry name" value="MurB_C_sf"/>
</dbReference>
<evidence type="ECO:0000256" key="9">
    <source>
        <dbReference type="ARBA" id="ARBA00022618"/>
    </source>
</evidence>
<feature type="active site" evidence="20">
    <location>
        <position position="324"/>
    </location>
</feature>
<dbReference type="PANTHER" id="PTHR21071">
    <property type="entry name" value="UDP-N-ACETYLENOLPYRUVOYLGLUCOSAMINE REDUCTASE"/>
    <property type="match status" value="1"/>
</dbReference>
<keyword evidence="10 20" id="KW-0285">Flavoprotein</keyword>
<dbReference type="GO" id="GO:0005829">
    <property type="term" value="C:cytosol"/>
    <property type="evidence" value="ECO:0007669"/>
    <property type="project" value="TreeGrafter"/>
</dbReference>
<dbReference type="NCBIfam" id="NF010478">
    <property type="entry name" value="PRK13903.1"/>
    <property type="match status" value="1"/>
</dbReference>
<dbReference type="InterPro" id="IPR016167">
    <property type="entry name" value="FAD-bd_PCMH_sub1"/>
</dbReference>
<reference evidence="22 23" key="1">
    <citation type="submission" date="2018-05" db="EMBL/GenBank/DDBJ databases">
        <title>Draft Genome Sequences for a Diverse set of 7 Haemophilus Species.</title>
        <authorList>
            <person name="Nichols M."/>
            <person name="Topaz N."/>
            <person name="Wang X."/>
            <person name="Wang X."/>
            <person name="Boxrud D."/>
        </authorList>
    </citation>
    <scope>NUCLEOTIDE SEQUENCE [LARGE SCALE GENOMIC DNA]</scope>
    <source>
        <strain evidence="22 23">C2002001239</strain>
    </source>
</reference>
<dbReference type="InterPro" id="IPR016166">
    <property type="entry name" value="FAD-bd_PCMH"/>
</dbReference>
<keyword evidence="12 20" id="KW-0521">NADP</keyword>
<evidence type="ECO:0000256" key="12">
    <source>
        <dbReference type="ARBA" id="ARBA00022857"/>
    </source>
</evidence>
<evidence type="ECO:0000256" key="4">
    <source>
        <dbReference type="ARBA" id="ARBA00004752"/>
    </source>
</evidence>
<keyword evidence="13 20" id="KW-0133">Cell shape</keyword>
<feature type="active site" evidence="20">
    <location>
        <position position="158"/>
    </location>
</feature>
<dbReference type="GO" id="GO:0009252">
    <property type="term" value="P:peptidoglycan biosynthetic process"/>
    <property type="evidence" value="ECO:0007669"/>
    <property type="project" value="UniProtKB-UniRule"/>
</dbReference>
<gene>
    <name evidence="20" type="primary">murB</name>
    <name evidence="22" type="ORF">DPV93_08085</name>
</gene>
<evidence type="ECO:0000256" key="16">
    <source>
        <dbReference type="ARBA" id="ARBA00023306"/>
    </source>
</evidence>
<evidence type="ECO:0000256" key="17">
    <source>
        <dbReference type="ARBA" id="ARBA00023316"/>
    </source>
</evidence>
<keyword evidence="9 20" id="KW-0132">Cell division</keyword>
<dbReference type="InterPro" id="IPR036318">
    <property type="entry name" value="FAD-bd_PCMH-like_sf"/>
</dbReference>
<dbReference type="GO" id="GO:0071555">
    <property type="term" value="P:cell wall organization"/>
    <property type="evidence" value="ECO:0007669"/>
    <property type="project" value="UniProtKB-KW"/>
</dbReference>
<dbReference type="PANTHER" id="PTHR21071:SF4">
    <property type="entry name" value="UDP-N-ACETYLENOLPYRUVOYLGLUCOSAMINE REDUCTASE"/>
    <property type="match status" value="1"/>
</dbReference>
<comment type="similarity">
    <text evidence="5 20">Belongs to the MurB family.</text>
</comment>
<dbReference type="NCBIfam" id="TIGR00179">
    <property type="entry name" value="murB"/>
    <property type="match status" value="1"/>
</dbReference>
<comment type="subcellular location">
    <subcellularLocation>
        <location evidence="3 20">Cytoplasm</location>
    </subcellularLocation>
</comment>
<evidence type="ECO:0000256" key="1">
    <source>
        <dbReference type="ARBA" id="ARBA00001974"/>
    </source>
</evidence>
<evidence type="ECO:0000256" key="8">
    <source>
        <dbReference type="ARBA" id="ARBA00022490"/>
    </source>
</evidence>
<dbReference type="GO" id="GO:0008360">
    <property type="term" value="P:regulation of cell shape"/>
    <property type="evidence" value="ECO:0007669"/>
    <property type="project" value="UniProtKB-KW"/>
</dbReference>
<dbReference type="InterPro" id="IPR016169">
    <property type="entry name" value="FAD-bd_PCMH_sub2"/>
</dbReference>
<comment type="cofactor">
    <cofactor evidence="1 20">
        <name>FAD</name>
        <dbReference type="ChEBI" id="CHEBI:57692"/>
    </cofactor>
</comment>
<name>A0A369YBP0_9PAST</name>
<evidence type="ECO:0000256" key="7">
    <source>
        <dbReference type="ARBA" id="ARBA00015188"/>
    </source>
</evidence>
<dbReference type="STRING" id="1035839.GCA_000238795_01197"/>
<accession>A0A369YBP0</accession>
<dbReference type="SUPFAM" id="SSF56176">
    <property type="entry name" value="FAD-binding/transporter-associated domain-like"/>
    <property type="match status" value="1"/>
</dbReference>
<dbReference type="Pfam" id="PF02873">
    <property type="entry name" value="MurB_C"/>
    <property type="match status" value="1"/>
</dbReference>
<evidence type="ECO:0000256" key="10">
    <source>
        <dbReference type="ARBA" id="ARBA00022630"/>
    </source>
</evidence>
<dbReference type="Proteomes" id="UP000253872">
    <property type="component" value="Unassembled WGS sequence"/>
</dbReference>
<evidence type="ECO:0000313" key="22">
    <source>
        <dbReference type="EMBL" id="RDE70954.1"/>
    </source>
</evidence>
<dbReference type="InterPro" id="IPR003170">
    <property type="entry name" value="MurB"/>
</dbReference>
<dbReference type="Gene3D" id="3.30.43.10">
    <property type="entry name" value="Uridine Diphospho-n-acetylenolpyruvylglucosamine Reductase, domain 2"/>
    <property type="match status" value="1"/>
</dbReference>
<dbReference type="NCBIfam" id="NF000755">
    <property type="entry name" value="PRK00046.1"/>
    <property type="match status" value="1"/>
</dbReference>
<dbReference type="AlphaFoldDB" id="A0A369YBP0"/>
<proteinExistence type="inferred from homology"/>
<dbReference type="HAMAP" id="MF_00037">
    <property type="entry name" value="MurB"/>
    <property type="match status" value="1"/>
</dbReference>
<feature type="active site" description="Proton donor" evidence="20">
    <location>
        <position position="228"/>
    </location>
</feature>
<evidence type="ECO:0000256" key="6">
    <source>
        <dbReference type="ARBA" id="ARBA00012518"/>
    </source>
</evidence>
<evidence type="ECO:0000256" key="19">
    <source>
        <dbReference type="ARBA" id="ARBA00048914"/>
    </source>
</evidence>
<evidence type="ECO:0000256" key="15">
    <source>
        <dbReference type="ARBA" id="ARBA00023002"/>
    </source>
</evidence>
<keyword evidence="11 20" id="KW-0274">FAD</keyword>
<evidence type="ECO:0000256" key="3">
    <source>
        <dbReference type="ARBA" id="ARBA00004496"/>
    </source>
</evidence>
<organism evidence="22 23">
    <name type="scientific">Haemophilus sputorum</name>
    <dbReference type="NCBI Taxonomy" id="1078480"/>
    <lineage>
        <taxon>Bacteria</taxon>
        <taxon>Pseudomonadati</taxon>
        <taxon>Pseudomonadota</taxon>
        <taxon>Gammaproteobacteria</taxon>
        <taxon>Pasteurellales</taxon>
        <taxon>Pasteurellaceae</taxon>
        <taxon>Haemophilus</taxon>
    </lineage>
</organism>
<evidence type="ECO:0000256" key="18">
    <source>
        <dbReference type="ARBA" id="ARBA00031026"/>
    </source>
</evidence>
<dbReference type="Gene3D" id="3.30.465.10">
    <property type="match status" value="1"/>
</dbReference>
<feature type="domain" description="FAD-binding PCMH-type" evidence="21">
    <location>
        <begin position="12"/>
        <end position="182"/>
    </location>
</feature>
<comment type="pathway">
    <text evidence="4 20">Cell wall biogenesis; peptidoglycan biosynthesis.</text>
</comment>
<evidence type="ECO:0000256" key="13">
    <source>
        <dbReference type="ARBA" id="ARBA00022960"/>
    </source>
</evidence>
<keyword evidence="14 20" id="KW-0573">Peptidoglycan synthesis</keyword>
<dbReference type="UniPathway" id="UPA00219"/>
<evidence type="ECO:0000259" key="21">
    <source>
        <dbReference type="PROSITE" id="PS51387"/>
    </source>
</evidence>
<evidence type="ECO:0000256" key="14">
    <source>
        <dbReference type="ARBA" id="ARBA00022984"/>
    </source>
</evidence>
<dbReference type="PROSITE" id="PS51387">
    <property type="entry name" value="FAD_PCMH"/>
    <property type="match status" value="1"/>
</dbReference>
<evidence type="ECO:0000256" key="20">
    <source>
        <dbReference type="HAMAP-Rule" id="MF_00037"/>
    </source>
</evidence>
<evidence type="ECO:0000313" key="23">
    <source>
        <dbReference type="Proteomes" id="UP000253872"/>
    </source>
</evidence>
<dbReference type="GO" id="GO:0051301">
    <property type="term" value="P:cell division"/>
    <property type="evidence" value="ECO:0007669"/>
    <property type="project" value="UniProtKB-KW"/>
</dbReference>
<evidence type="ECO:0000256" key="11">
    <source>
        <dbReference type="ARBA" id="ARBA00022827"/>
    </source>
</evidence>
<comment type="function">
    <text evidence="2 20">Cell wall formation.</text>
</comment>
<protein>
    <recommendedName>
        <fullName evidence="7 20">UDP-N-acetylenolpyruvoylglucosamine reductase</fullName>
        <ecNumber evidence="6 20">1.3.1.98</ecNumber>
    </recommendedName>
    <alternativeName>
        <fullName evidence="18 20">UDP-N-acetylmuramate dehydrogenase</fullName>
    </alternativeName>
</protein>
<keyword evidence="17 20" id="KW-0961">Cell wall biogenesis/degradation</keyword>
<sequence>MQSLTPFHTFHLPAQASQIIPFTSTEQLLAEWQRATLANQPILILGQGSNMLFLDDFEGVVLVNQLKGIEHHEDADFHYLTVQGGENWHALVKWTLEHGIAGLENLALIPGVAGSAPIQNIGAYGVEFERACDFVEVLNLRTGELFRLTKAECEFGYRESVFKHRYAEGYAIVAVGLKLPKAWQPVLSYGSLTQFDVATVTPLEVFNEVCAVRSSKLPNPDEFGNAGSFFKNPVIEAAKFAQIQTAFPQIPNYPQADGRVKLAAGWLIDQCELKGFQVGGAAVHTQQALVLINKDNATGQDVADLAKAVRKRVREKFGVELHPEVRFIGKHGEVNSEEVTR</sequence>
<keyword evidence="15 20" id="KW-0560">Oxidoreductase</keyword>
<dbReference type="SUPFAM" id="SSF56194">
    <property type="entry name" value="Uridine diphospho-N-Acetylenolpyruvylglucosamine reductase, MurB, C-terminal domain"/>
    <property type="match status" value="1"/>
</dbReference>
<comment type="catalytic activity">
    <reaction evidence="19 20">
        <text>UDP-N-acetyl-alpha-D-muramate + NADP(+) = UDP-N-acetyl-3-O-(1-carboxyvinyl)-alpha-D-glucosamine + NADPH + H(+)</text>
        <dbReference type="Rhea" id="RHEA:12248"/>
        <dbReference type="ChEBI" id="CHEBI:15378"/>
        <dbReference type="ChEBI" id="CHEBI:57783"/>
        <dbReference type="ChEBI" id="CHEBI:58349"/>
        <dbReference type="ChEBI" id="CHEBI:68483"/>
        <dbReference type="ChEBI" id="CHEBI:70757"/>
        <dbReference type="EC" id="1.3.1.98"/>
    </reaction>
</comment>
<comment type="caution">
    <text evidence="22">The sequence shown here is derived from an EMBL/GenBank/DDBJ whole genome shotgun (WGS) entry which is preliminary data.</text>
</comment>
<evidence type="ECO:0000256" key="2">
    <source>
        <dbReference type="ARBA" id="ARBA00003921"/>
    </source>
</evidence>
<dbReference type="GO" id="GO:0008762">
    <property type="term" value="F:UDP-N-acetylmuramate dehydrogenase activity"/>
    <property type="evidence" value="ECO:0007669"/>
    <property type="project" value="UniProtKB-UniRule"/>
</dbReference>
<dbReference type="EC" id="1.3.1.98" evidence="6 20"/>
<evidence type="ECO:0000256" key="5">
    <source>
        <dbReference type="ARBA" id="ARBA00010485"/>
    </source>
</evidence>
<dbReference type="RefSeq" id="WP_111403538.1">
    <property type="nucleotide sequence ID" value="NZ_QEPN01000006.1"/>
</dbReference>
<dbReference type="Pfam" id="PF01565">
    <property type="entry name" value="FAD_binding_4"/>
    <property type="match status" value="1"/>
</dbReference>
<dbReference type="InterPro" id="IPR006094">
    <property type="entry name" value="Oxid_FAD_bind_N"/>
</dbReference>
<dbReference type="GO" id="GO:0071949">
    <property type="term" value="F:FAD binding"/>
    <property type="evidence" value="ECO:0007669"/>
    <property type="project" value="InterPro"/>
</dbReference>
<keyword evidence="8 20" id="KW-0963">Cytoplasm</keyword>
<dbReference type="InterPro" id="IPR011601">
    <property type="entry name" value="MurB_C"/>
</dbReference>
<dbReference type="Gene3D" id="3.90.78.10">
    <property type="entry name" value="UDP-N-acetylenolpyruvoylglucosamine reductase, C-terminal domain"/>
    <property type="match status" value="1"/>
</dbReference>
<dbReference type="EMBL" id="QEPN01000006">
    <property type="protein sequence ID" value="RDE70954.1"/>
    <property type="molecule type" value="Genomic_DNA"/>
</dbReference>
<keyword evidence="16 20" id="KW-0131">Cell cycle</keyword>